<feature type="signal peptide" evidence="1">
    <location>
        <begin position="1"/>
        <end position="23"/>
    </location>
</feature>
<sequence length="47" mass="5025">MCARALLCPLALLGMTTYKPVKSCLYRPGGPALSVTGLCEKRVLTDL</sequence>
<protein>
    <submittedName>
        <fullName evidence="2">Uncharacterized protein</fullName>
    </submittedName>
</protein>
<evidence type="ECO:0000313" key="2">
    <source>
        <dbReference type="EMBL" id="TKW34571.1"/>
    </source>
</evidence>
<evidence type="ECO:0000256" key="1">
    <source>
        <dbReference type="SAM" id="SignalP"/>
    </source>
</evidence>
<proteinExistence type="predicted"/>
<dbReference type="Proteomes" id="UP000298652">
    <property type="component" value="Chromosome 2"/>
</dbReference>
<dbReference type="AlphaFoldDB" id="A0A4U6VX81"/>
<name>A0A4U6VX81_SETVI</name>
<accession>A0A4U6VX81</accession>
<organism evidence="2 3">
    <name type="scientific">Setaria viridis</name>
    <name type="common">Green bristlegrass</name>
    <name type="synonym">Setaria italica subsp. viridis</name>
    <dbReference type="NCBI Taxonomy" id="4556"/>
    <lineage>
        <taxon>Eukaryota</taxon>
        <taxon>Viridiplantae</taxon>
        <taxon>Streptophyta</taxon>
        <taxon>Embryophyta</taxon>
        <taxon>Tracheophyta</taxon>
        <taxon>Spermatophyta</taxon>
        <taxon>Magnoliopsida</taxon>
        <taxon>Liliopsida</taxon>
        <taxon>Poales</taxon>
        <taxon>Poaceae</taxon>
        <taxon>PACMAD clade</taxon>
        <taxon>Panicoideae</taxon>
        <taxon>Panicodae</taxon>
        <taxon>Paniceae</taxon>
        <taxon>Cenchrinae</taxon>
        <taxon>Setaria</taxon>
    </lineage>
</organism>
<dbReference type="EMBL" id="CM016553">
    <property type="protein sequence ID" value="TKW34571.1"/>
    <property type="molecule type" value="Genomic_DNA"/>
</dbReference>
<reference evidence="2" key="1">
    <citation type="submission" date="2019-03" db="EMBL/GenBank/DDBJ databases">
        <title>WGS assembly of Setaria viridis.</title>
        <authorList>
            <person name="Huang P."/>
            <person name="Jenkins J."/>
            <person name="Grimwood J."/>
            <person name="Barry K."/>
            <person name="Healey A."/>
            <person name="Mamidi S."/>
            <person name="Sreedasyam A."/>
            <person name="Shu S."/>
            <person name="Feldman M."/>
            <person name="Wu J."/>
            <person name="Yu Y."/>
            <person name="Chen C."/>
            <person name="Johnson J."/>
            <person name="Rokhsar D."/>
            <person name="Baxter I."/>
            <person name="Schmutz J."/>
            <person name="Brutnell T."/>
            <person name="Kellogg E."/>
        </authorList>
    </citation>
    <scope>NUCLEOTIDE SEQUENCE [LARGE SCALE GENOMIC DNA]</scope>
</reference>
<evidence type="ECO:0000313" key="3">
    <source>
        <dbReference type="Proteomes" id="UP000298652"/>
    </source>
</evidence>
<keyword evidence="3" id="KW-1185">Reference proteome</keyword>
<dbReference type="Gramene" id="TKW34571">
    <property type="protein sequence ID" value="TKW34571"/>
    <property type="gene ID" value="SEVIR_2G314550v2"/>
</dbReference>
<keyword evidence="1" id="KW-0732">Signal</keyword>
<gene>
    <name evidence="2" type="ORF">SEVIR_2G314550v2</name>
</gene>
<feature type="chain" id="PRO_5021002118" evidence="1">
    <location>
        <begin position="24"/>
        <end position="47"/>
    </location>
</feature>